<dbReference type="AlphaFoldDB" id="A0A6P0ULG9"/>
<accession>A0A6P0ULG9</accession>
<name>A0A6P0ULG9_9FLAO</name>
<evidence type="ECO:0000313" key="3">
    <source>
        <dbReference type="Proteomes" id="UP000468581"/>
    </source>
</evidence>
<dbReference type="RefSeq" id="WP_163607006.1">
    <property type="nucleotide sequence ID" value="NZ_JAABOO010000002.1"/>
</dbReference>
<comment type="caution">
    <text evidence="2">The sequence shown here is derived from an EMBL/GenBank/DDBJ whole genome shotgun (WGS) entry which is preliminary data.</text>
</comment>
<sequence length="206" mass="24436">MKRVLLLTTSLLLVSTIALAGGVVPVKHGKTKGLTKRYRYTKPIKFVERGVEFFVFPNGEFDYNTSGVAYYRGRTNLNVSIGTSGTRVHYRSPKRRHRGVRVEYDYYGRVHRIGNVFINYDRRGRIKRAGTVYIGYNRRGLASNIGGLYIHYDRWGRIVDTSGYVSEECGYEYWDDYRDDYYYKKDPYYYKNKKRKRYKKGHRYDD</sequence>
<keyword evidence="3" id="KW-1185">Reference proteome</keyword>
<proteinExistence type="predicted"/>
<evidence type="ECO:0000313" key="2">
    <source>
        <dbReference type="EMBL" id="NER13827.1"/>
    </source>
</evidence>
<feature type="signal peptide" evidence="1">
    <location>
        <begin position="1"/>
        <end position="20"/>
    </location>
</feature>
<feature type="chain" id="PRO_5027005156" evidence="1">
    <location>
        <begin position="21"/>
        <end position="206"/>
    </location>
</feature>
<organism evidence="2 3">
    <name type="scientific">Leptobacterium flavescens</name>
    <dbReference type="NCBI Taxonomy" id="472055"/>
    <lineage>
        <taxon>Bacteria</taxon>
        <taxon>Pseudomonadati</taxon>
        <taxon>Bacteroidota</taxon>
        <taxon>Flavobacteriia</taxon>
        <taxon>Flavobacteriales</taxon>
        <taxon>Flavobacteriaceae</taxon>
        <taxon>Leptobacterium</taxon>
    </lineage>
</organism>
<reference evidence="2 3" key="1">
    <citation type="submission" date="2020-01" db="EMBL/GenBank/DDBJ databases">
        <title>Leptobacterium flavescens.</title>
        <authorList>
            <person name="Wang G."/>
        </authorList>
    </citation>
    <scope>NUCLEOTIDE SEQUENCE [LARGE SCALE GENOMIC DNA]</scope>
    <source>
        <strain evidence="2 3">KCTC 22160</strain>
    </source>
</reference>
<gene>
    <name evidence="2" type="ORF">GWK08_10275</name>
</gene>
<evidence type="ECO:0000256" key="1">
    <source>
        <dbReference type="SAM" id="SignalP"/>
    </source>
</evidence>
<protein>
    <submittedName>
        <fullName evidence="2">Uncharacterized protein</fullName>
    </submittedName>
</protein>
<keyword evidence="1" id="KW-0732">Signal</keyword>
<dbReference type="EMBL" id="JAABOO010000002">
    <property type="protein sequence ID" value="NER13827.1"/>
    <property type="molecule type" value="Genomic_DNA"/>
</dbReference>
<dbReference type="Proteomes" id="UP000468581">
    <property type="component" value="Unassembled WGS sequence"/>
</dbReference>